<feature type="domain" description="HTH cro/C1-type" evidence="1">
    <location>
        <begin position="11"/>
        <end position="65"/>
    </location>
</feature>
<geneLocation type="plasmid" evidence="3">
    <name>pnfsy04</name>
</geneLocation>
<sequence>MEEKGGKRGAMSTRTLAQALQDRGVACSYQNIFKLLSGKYSIISLEIAQGICEVLSIPVQEIVKIYRFSIYDG</sequence>
<dbReference type="EMBL" id="CP024789">
    <property type="protein sequence ID" value="AUB43247.1"/>
    <property type="molecule type" value="Genomic_DNA"/>
</dbReference>
<name>A0A2K8T6B6_9NOSO</name>
<gene>
    <name evidence="2" type="ORF">COO91_09420</name>
</gene>
<dbReference type="KEGG" id="nfl:COO91_09420"/>
<evidence type="ECO:0000259" key="1">
    <source>
        <dbReference type="Pfam" id="PF13443"/>
    </source>
</evidence>
<organism evidence="2 3">
    <name type="scientific">Nostoc flagelliforme CCNUN1</name>
    <dbReference type="NCBI Taxonomy" id="2038116"/>
    <lineage>
        <taxon>Bacteria</taxon>
        <taxon>Bacillati</taxon>
        <taxon>Cyanobacteriota</taxon>
        <taxon>Cyanophyceae</taxon>
        <taxon>Nostocales</taxon>
        <taxon>Nostocaceae</taxon>
        <taxon>Nostoc</taxon>
    </lineage>
</organism>
<protein>
    <submittedName>
        <fullName evidence="2">Cro/C1-type helix-turn-helix domain</fullName>
    </submittedName>
</protein>
<keyword evidence="2" id="KW-0614">Plasmid</keyword>
<proteinExistence type="predicted"/>
<dbReference type="GO" id="GO:0003677">
    <property type="term" value="F:DNA binding"/>
    <property type="evidence" value="ECO:0007669"/>
    <property type="project" value="InterPro"/>
</dbReference>
<dbReference type="Pfam" id="PF13443">
    <property type="entry name" value="HTH_26"/>
    <property type="match status" value="1"/>
</dbReference>
<dbReference type="AlphaFoldDB" id="A0A2K8T6B6"/>
<reference evidence="2 3" key="1">
    <citation type="submission" date="2017-11" db="EMBL/GenBank/DDBJ databases">
        <title>Complete genome of a free-living desiccation-tolerant cyanobacterium and its photosynthetic adaptation to extreme terrestrial habitat.</title>
        <authorList>
            <person name="Shang J."/>
        </authorList>
    </citation>
    <scope>NUCLEOTIDE SEQUENCE [LARGE SCALE GENOMIC DNA]</scope>
    <source>
        <strain evidence="2 3">CCNUN1</strain>
        <plasmid evidence="3">pnfsy04</plasmid>
    </source>
</reference>
<accession>A0A2K8T6B6</accession>
<evidence type="ECO:0000313" key="2">
    <source>
        <dbReference type="EMBL" id="AUB43247.1"/>
    </source>
</evidence>
<dbReference type="Proteomes" id="UP000232003">
    <property type="component" value="Plasmid pNFSY04"/>
</dbReference>
<dbReference type="InterPro" id="IPR001387">
    <property type="entry name" value="Cro/C1-type_HTH"/>
</dbReference>
<evidence type="ECO:0000313" key="3">
    <source>
        <dbReference type="Proteomes" id="UP000232003"/>
    </source>
</evidence>
<dbReference type="InterPro" id="IPR010982">
    <property type="entry name" value="Lambda_DNA-bd_dom_sf"/>
</dbReference>
<keyword evidence="3" id="KW-1185">Reference proteome</keyword>
<dbReference type="Gene3D" id="1.10.260.40">
    <property type="entry name" value="lambda repressor-like DNA-binding domains"/>
    <property type="match status" value="1"/>
</dbReference>